<reference evidence="6 7" key="1">
    <citation type="journal article" date="2008" name="Nature">
        <title>The Phaeodactylum genome reveals the evolutionary history of diatom genomes.</title>
        <authorList>
            <person name="Bowler C."/>
            <person name="Allen A.E."/>
            <person name="Badger J.H."/>
            <person name="Grimwood J."/>
            <person name="Jabbari K."/>
            <person name="Kuo A."/>
            <person name="Maheswari U."/>
            <person name="Martens C."/>
            <person name="Maumus F."/>
            <person name="Otillar R.P."/>
            <person name="Rayko E."/>
            <person name="Salamov A."/>
            <person name="Vandepoele K."/>
            <person name="Beszteri B."/>
            <person name="Gruber A."/>
            <person name="Heijde M."/>
            <person name="Katinka M."/>
            <person name="Mock T."/>
            <person name="Valentin K."/>
            <person name="Verret F."/>
            <person name="Berges J.A."/>
            <person name="Brownlee C."/>
            <person name="Cadoret J.P."/>
            <person name="Chiovitti A."/>
            <person name="Choi C.J."/>
            <person name="Coesel S."/>
            <person name="De Martino A."/>
            <person name="Detter J.C."/>
            <person name="Durkin C."/>
            <person name="Falciatore A."/>
            <person name="Fournet J."/>
            <person name="Haruta M."/>
            <person name="Huysman M.J."/>
            <person name="Jenkins B.D."/>
            <person name="Jiroutova K."/>
            <person name="Jorgensen R.E."/>
            <person name="Joubert Y."/>
            <person name="Kaplan A."/>
            <person name="Kroger N."/>
            <person name="Kroth P.G."/>
            <person name="La Roche J."/>
            <person name="Lindquist E."/>
            <person name="Lommer M."/>
            <person name="Martin-Jezequel V."/>
            <person name="Lopez P.J."/>
            <person name="Lucas S."/>
            <person name="Mangogna M."/>
            <person name="McGinnis K."/>
            <person name="Medlin L.K."/>
            <person name="Montsant A."/>
            <person name="Oudot-Le Secq M.P."/>
            <person name="Napoli C."/>
            <person name="Obornik M."/>
            <person name="Parker M.S."/>
            <person name="Petit J.L."/>
            <person name="Porcel B.M."/>
            <person name="Poulsen N."/>
            <person name="Robison M."/>
            <person name="Rychlewski L."/>
            <person name="Rynearson T.A."/>
            <person name="Schmutz J."/>
            <person name="Shapiro H."/>
            <person name="Siaut M."/>
            <person name="Stanley M."/>
            <person name="Sussman M.R."/>
            <person name="Taylor A.R."/>
            <person name="Vardi A."/>
            <person name="von Dassow P."/>
            <person name="Vyverman W."/>
            <person name="Willis A."/>
            <person name="Wyrwicz L.S."/>
            <person name="Rokhsar D.S."/>
            <person name="Weissenbach J."/>
            <person name="Armbrust E.V."/>
            <person name="Green B.R."/>
            <person name="Van de Peer Y."/>
            <person name="Grigoriev I.V."/>
        </authorList>
    </citation>
    <scope>NUCLEOTIDE SEQUENCE [LARGE SCALE GENOMIC DNA]</scope>
    <source>
        <strain evidence="6 7">CCAP 1055/1</strain>
    </source>
</reference>
<dbReference type="PaxDb" id="2850-Phatr46344"/>
<dbReference type="GO" id="GO:0005615">
    <property type="term" value="C:extracellular space"/>
    <property type="evidence" value="ECO:0007669"/>
    <property type="project" value="TreeGrafter"/>
</dbReference>
<dbReference type="HOGENOM" id="CLU_588603_0_0_1"/>
<keyword evidence="4" id="KW-0732">Signal</keyword>
<keyword evidence="3" id="KW-0964">Secreted</keyword>
<dbReference type="AlphaFoldDB" id="B7G0W6"/>
<dbReference type="Pfam" id="PF05612">
    <property type="entry name" value="Leg1"/>
    <property type="match status" value="1"/>
</dbReference>
<evidence type="ECO:0000256" key="2">
    <source>
        <dbReference type="ARBA" id="ARBA00009122"/>
    </source>
</evidence>
<reference evidence="7" key="2">
    <citation type="submission" date="2008-08" db="EMBL/GenBank/DDBJ databases">
        <authorList>
            <consortium name="Diatom Consortium"/>
            <person name="Grigoriev I."/>
            <person name="Grimwood J."/>
            <person name="Kuo A."/>
            <person name="Otillar R.P."/>
            <person name="Salamov A."/>
            <person name="Detter J.C."/>
            <person name="Lindquist E."/>
            <person name="Shapiro H."/>
            <person name="Lucas S."/>
            <person name="Glavina del Rio T."/>
            <person name="Pitluck S."/>
            <person name="Rokhsar D."/>
            <person name="Bowler C."/>
        </authorList>
    </citation>
    <scope>GENOME REANNOTATION</scope>
    <source>
        <strain evidence="7">CCAP 1055/1</strain>
    </source>
</reference>
<protein>
    <submittedName>
        <fullName evidence="6">Uncharacterized protein</fullName>
    </submittedName>
</protein>
<gene>
    <name evidence="6" type="ORF">PHATRDRAFT_46344</name>
</gene>
<comment type="subcellular location">
    <subcellularLocation>
        <location evidence="1">Secreted</location>
    </subcellularLocation>
</comment>
<accession>B7G0W6</accession>
<dbReference type="KEGG" id="pti:PHATRDRAFT_46344"/>
<dbReference type="GeneID" id="7201896"/>
<evidence type="ECO:0000256" key="5">
    <source>
        <dbReference type="ARBA" id="ARBA00023180"/>
    </source>
</evidence>
<keyword evidence="7" id="KW-1185">Reference proteome</keyword>
<dbReference type="InterPro" id="IPR008499">
    <property type="entry name" value="Leg1"/>
</dbReference>
<dbReference type="InParanoid" id="B7G0W6"/>
<evidence type="ECO:0000313" key="6">
    <source>
        <dbReference type="EMBL" id="EEC47395.1"/>
    </source>
</evidence>
<name>B7G0W6_PHATC</name>
<comment type="similarity">
    <text evidence="2">Belongs to the LEG1 family.</text>
</comment>
<evidence type="ECO:0000256" key="3">
    <source>
        <dbReference type="ARBA" id="ARBA00022525"/>
    </source>
</evidence>
<dbReference type="EMBL" id="CM000613">
    <property type="protein sequence ID" value="EEC47395.1"/>
    <property type="molecule type" value="Genomic_DNA"/>
</dbReference>
<dbReference type="RefSeq" id="XP_002180743.1">
    <property type="nucleotide sequence ID" value="XM_002180707.1"/>
</dbReference>
<sequence length="483" mass="55431">MVYKNRKRQFRIETSYGAMISVARVFVLFMSGSRAVTETHDRTRCSSTLRKDEFDWDAWQIGTGKPYAAVVESNGKRDASFLDGTCFADRGWNILPSIATLRSIKVESPKGEASVVDATTLHVDGHSVRGRMALLRYLIEEWEDSLFFPKLNLQPDVAIWGSSGSTNEYHWLWAYGAQLDWQQRSGRLAIGKDEPDDGDHISVRSWWGYMNYCFSVAVLLGAIEATNSIQTIDDVQETAVTVELDADSQRLMEEDYAVRDCVTYWRDFFQCEYPNYQTRIRDATKQLDEKPITTNNIKEEDFQRLRFEFQKEVWKVHTKVIERAASSARSKQLLNVLPKAEQQFGLGWSRMVDILAASVFPTDLVTLIEDGSGFLPYNITMTTALGQNTPKVVIENPASYRDPHTRRNLVAQSQQRSIDTTHQLVLLPDWALSTMVHFWSRVVRQPWISREMPARVNRLVHGSVKVKLKELFRVLVLFVKPKI</sequence>
<dbReference type="Proteomes" id="UP000000759">
    <property type="component" value="Chromosome 10"/>
</dbReference>
<dbReference type="PANTHER" id="PTHR18820:SF1">
    <property type="entry name" value="PROTEIN LEG1 HOMOLOG"/>
    <property type="match status" value="1"/>
</dbReference>
<keyword evidence="5" id="KW-0325">Glycoprotein</keyword>
<organism evidence="6 7">
    <name type="scientific">Phaeodactylum tricornutum (strain CCAP 1055/1)</name>
    <dbReference type="NCBI Taxonomy" id="556484"/>
    <lineage>
        <taxon>Eukaryota</taxon>
        <taxon>Sar</taxon>
        <taxon>Stramenopiles</taxon>
        <taxon>Ochrophyta</taxon>
        <taxon>Bacillariophyta</taxon>
        <taxon>Bacillariophyceae</taxon>
        <taxon>Bacillariophycidae</taxon>
        <taxon>Naviculales</taxon>
        <taxon>Phaeodactylaceae</taxon>
        <taxon>Phaeodactylum</taxon>
    </lineage>
</organism>
<dbReference type="OrthoDB" id="17046at2759"/>
<evidence type="ECO:0000256" key="4">
    <source>
        <dbReference type="ARBA" id="ARBA00022729"/>
    </source>
</evidence>
<dbReference type="PANTHER" id="PTHR18820">
    <property type="entry name" value="LEG1"/>
    <property type="match status" value="1"/>
</dbReference>
<evidence type="ECO:0000256" key="1">
    <source>
        <dbReference type="ARBA" id="ARBA00004613"/>
    </source>
</evidence>
<proteinExistence type="inferred from homology"/>
<evidence type="ECO:0000313" key="7">
    <source>
        <dbReference type="Proteomes" id="UP000000759"/>
    </source>
</evidence>